<evidence type="ECO:0000256" key="6">
    <source>
        <dbReference type="ARBA" id="ARBA00022840"/>
    </source>
</evidence>
<comment type="subunit">
    <text evidence="11">The system is composed of three essential subunits: KdpA, KdpB and KdpC.</text>
</comment>
<keyword evidence="9 11" id="KW-0406">Ion transport</keyword>
<comment type="similarity">
    <text evidence="11">Belongs to the KdpC family.</text>
</comment>
<evidence type="ECO:0000256" key="5">
    <source>
        <dbReference type="ARBA" id="ARBA00022741"/>
    </source>
</evidence>
<dbReference type="PANTHER" id="PTHR30042:SF2">
    <property type="entry name" value="POTASSIUM-TRANSPORTING ATPASE KDPC SUBUNIT"/>
    <property type="match status" value="1"/>
</dbReference>
<organism evidence="12 13">
    <name type="scientific">Pseudoxanthomonas wuyuanensis</name>
    <dbReference type="NCBI Taxonomy" id="1073196"/>
    <lineage>
        <taxon>Bacteria</taxon>
        <taxon>Pseudomonadati</taxon>
        <taxon>Pseudomonadota</taxon>
        <taxon>Gammaproteobacteria</taxon>
        <taxon>Lysobacterales</taxon>
        <taxon>Lysobacteraceae</taxon>
        <taxon>Pseudoxanthomonas</taxon>
    </lineage>
</organism>
<evidence type="ECO:0000256" key="3">
    <source>
        <dbReference type="ARBA" id="ARBA00022538"/>
    </source>
</evidence>
<dbReference type="Pfam" id="PF02669">
    <property type="entry name" value="KdpC"/>
    <property type="match status" value="1"/>
</dbReference>
<dbReference type="GO" id="GO:0008556">
    <property type="term" value="F:P-type potassium transmembrane transporter activity"/>
    <property type="evidence" value="ECO:0007669"/>
    <property type="project" value="InterPro"/>
</dbReference>
<gene>
    <name evidence="11" type="primary">kdpC</name>
    <name evidence="12" type="ORF">SAMN06296416_103198</name>
</gene>
<keyword evidence="5 11" id="KW-0547">Nucleotide-binding</keyword>
<comment type="subcellular location">
    <subcellularLocation>
        <location evidence="11">Cell membrane</location>
        <topology evidence="11">Single-pass membrane protein</topology>
    </subcellularLocation>
</comment>
<evidence type="ECO:0000256" key="8">
    <source>
        <dbReference type="ARBA" id="ARBA00022989"/>
    </source>
</evidence>
<dbReference type="GO" id="GO:0005524">
    <property type="term" value="F:ATP binding"/>
    <property type="evidence" value="ECO:0007669"/>
    <property type="project" value="UniProtKB-UniRule"/>
</dbReference>
<keyword evidence="3 11" id="KW-0633">Potassium transport</keyword>
<dbReference type="NCBIfam" id="TIGR00681">
    <property type="entry name" value="kdpC"/>
    <property type="match status" value="1"/>
</dbReference>
<evidence type="ECO:0000256" key="10">
    <source>
        <dbReference type="ARBA" id="ARBA00023136"/>
    </source>
</evidence>
<dbReference type="InterPro" id="IPR003820">
    <property type="entry name" value="KdpC"/>
</dbReference>
<feature type="transmembrane region" description="Helical" evidence="11">
    <location>
        <begin position="12"/>
        <end position="34"/>
    </location>
</feature>
<keyword evidence="1 11" id="KW-0813">Transport</keyword>
<proteinExistence type="inferred from homology"/>
<dbReference type="HAMAP" id="MF_00276">
    <property type="entry name" value="KdpC"/>
    <property type="match status" value="1"/>
</dbReference>
<evidence type="ECO:0000256" key="4">
    <source>
        <dbReference type="ARBA" id="ARBA00022692"/>
    </source>
</evidence>
<keyword evidence="13" id="KW-1185">Reference proteome</keyword>
<dbReference type="OrthoDB" id="9788285at2"/>
<dbReference type="AlphaFoldDB" id="A0A286D6J0"/>
<reference evidence="12 13" key="1">
    <citation type="submission" date="2017-09" db="EMBL/GenBank/DDBJ databases">
        <authorList>
            <person name="Ehlers B."/>
            <person name="Leendertz F.H."/>
        </authorList>
    </citation>
    <scope>NUCLEOTIDE SEQUENCE [LARGE SCALE GENOMIC DNA]</scope>
    <source>
        <strain evidence="12 13">CGMCC 1.10978</strain>
    </source>
</reference>
<dbReference type="Proteomes" id="UP000219374">
    <property type="component" value="Unassembled WGS sequence"/>
</dbReference>
<keyword evidence="4 11" id="KW-0812">Transmembrane</keyword>
<dbReference type="PANTHER" id="PTHR30042">
    <property type="entry name" value="POTASSIUM-TRANSPORTING ATPASE C CHAIN"/>
    <property type="match status" value="1"/>
</dbReference>
<dbReference type="NCBIfam" id="NF001454">
    <property type="entry name" value="PRK00315.1"/>
    <property type="match status" value="1"/>
</dbReference>
<keyword evidence="2 11" id="KW-1003">Cell membrane</keyword>
<comment type="function">
    <text evidence="11">Part of the high-affinity ATP-driven potassium transport (or Kdp) system, which catalyzes the hydrolysis of ATP coupled with the electrogenic transport of potassium into the cytoplasm. This subunit acts as a catalytic chaperone that increases the ATP-binding affinity of the ATP-hydrolyzing subunit KdpB by the formation of a transient KdpB/KdpC/ATP ternary complex.</text>
</comment>
<evidence type="ECO:0000313" key="12">
    <source>
        <dbReference type="EMBL" id="SOD54275.1"/>
    </source>
</evidence>
<name>A0A286D6J0_9GAMM</name>
<accession>A0A286D6J0</accession>
<dbReference type="PIRSF" id="PIRSF001296">
    <property type="entry name" value="K_ATPase_KdpC"/>
    <property type="match status" value="1"/>
</dbReference>
<keyword evidence="10 11" id="KW-0472">Membrane</keyword>
<keyword evidence="7 11" id="KW-0630">Potassium</keyword>
<sequence length="194" mass="20172">MNAQTTIHDGGALRASLVFAVVILLGMGLSYSLAGTGLGRLLFAQQATGSMIEREGRIVGSALVAQDFADPRYFRSRPSAAGYDPMAVAGSNQARSNPELRARIAEATAAVARREGIAPSAVPADLVTQSGGGLDPHISPRGAQVQAARVAKARGVDVAQVERMIVQHTEGPQLGLLGQPRVNVLELNLALDAL</sequence>
<protein>
    <recommendedName>
        <fullName evidence="11">Potassium-transporting ATPase KdpC subunit</fullName>
    </recommendedName>
    <alternativeName>
        <fullName evidence="11">ATP phosphohydrolase [potassium-transporting] C chain</fullName>
    </alternativeName>
    <alternativeName>
        <fullName evidence="11">Potassium-binding and translocating subunit C</fullName>
    </alternativeName>
    <alternativeName>
        <fullName evidence="11">Potassium-translocating ATPase C chain</fullName>
    </alternativeName>
</protein>
<keyword evidence="6 11" id="KW-0067">ATP-binding</keyword>
<dbReference type="RefSeq" id="WP_097121508.1">
    <property type="nucleotide sequence ID" value="NZ_OCND01000003.1"/>
</dbReference>
<dbReference type="EMBL" id="OCND01000003">
    <property type="protein sequence ID" value="SOD54275.1"/>
    <property type="molecule type" value="Genomic_DNA"/>
</dbReference>
<evidence type="ECO:0000256" key="9">
    <source>
        <dbReference type="ARBA" id="ARBA00023065"/>
    </source>
</evidence>
<dbReference type="GO" id="GO:0005886">
    <property type="term" value="C:plasma membrane"/>
    <property type="evidence" value="ECO:0007669"/>
    <property type="project" value="UniProtKB-SubCell"/>
</dbReference>
<evidence type="ECO:0000256" key="1">
    <source>
        <dbReference type="ARBA" id="ARBA00022448"/>
    </source>
</evidence>
<evidence type="ECO:0000256" key="7">
    <source>
        <dbReference type="ARBA" id="ARBA00022958"/>
    </source>
</evidence>
<evidence type="ECO:0000256" key="2">
    <source>
        <dbReference type="ARBA" id="ARBA00022475"/>
    </source>
</evidence>
<evidence type="ECO:0000256" key="11">
    <source>
        <dbReference type="HAMAP-Rule" id="MF_00276"/>
    </source>
</evidence>
<keyword evidence="8 11" id="KW-1133">Transmembrane helix</keyword>
<evidence type="ECO:0000313" key="13">
    <source>
        <dbReference type="Proteomes" id="UP000219374"/>
    </source>
</evidence>